<dbReference type="STRING" id="295068.MAQ5080_03005"/>
<dbReference type="AlphaFoldDB" id="A0A1A8TQ28"/>
<accession>A0A1A8TQ28</accession>
<evidence type="ECO:0008006" key="3">
    <source>
        <dbReference type="Google" id="ProtNLM"/>
    </source>
</evidence>
<evidence type="ECO:0000313" key="1">
    <source>
        <dbReference type="EMBL" id="SBS34886.1"/>
    </source>
</evidence>
<keyword evidence="2" id="KW-1185">Reference proteome</keyword>
<sequence>MKKSKNLDDSKVSLGQLRSTLKSNLSTPDLLKQIVAENDVYSDMDLEAISSQPPGQLVKHFAQNGIDRSVLENDDATEEETSDAVMLAVNTSLATSLAEGSEEDQYQVELVAGQEYSFSVTSETLLSPSLTLLDAQGTALTGDVQEEGETEATFTFTATESGTFFLTLSELDAEAIGSYNISVTAEESDLIIIEDVAADSSTTSEVVVGSTVTSAIEEAGDTDWFAVDLVAGTAYDIALMIEEPALGNLTLVSEVDGVVTELANDDDLDGSLSFEALTDGTYYITASATDAEATGSYAITVGVQEQIIEDTIA</sequence>
<gene>
    <name evidence="1" type="ORF">MAQ5080_03005</name>
</gene>
<dbReference type="Proteomes" id="UP000092627">
    <property type="component" value="Unassembled WGS sequence"/>
</dbReference>
<evidence type="ECO:0000313" key="2">
    <source>
        <dbReference type="Proteomes" id="UP000092627"/>
    </source>
</evidence>
<dbReference type="RefSeq" id="WP_067211486.1">
    <property type="nucleotide sequence ID" value="NZ_FLOC01000019.1"/>
</dbReference>
<dbReference type="OrthoDB" id="8893233at2"/>
<dbReference type="Gene3D" id="2.60.120.380">
    <property type="match status" value="2"/>
</dbReference>
<proteinExistence type="predicted"/>
<reference evidence="1 2" key="1">
    <citation type="submission" date="2016-06" db="EMBL/GenBank/DDBJ databases">
        <authorList>
            <person name="Kjaerup R.B."/>
            <person name="Dalgaard T.S."/>
            <person name="Juul-Madsen H.R."/>
        </authorList>
    </citation>
    <scope>NUCLEOTIDE SEQUENCE [LARGE SCALE GENOMIC DNA]</scope>
    <source>
        <strain evidence="1 2">CECT 5080</strain>
    </source>
</reference>
<protein>
    <recommendedName>
        <fullName evidence="3">Peptidase C-terminal archaeal/bacterial domain-containing protein</fullName>
    </recommendedName>
</protein>
<organism evidence="1 2">
    <name type="scientific">Marinomonas aquimarina</name>
    <dbReference type="NCBI Taxonomy" id="295068"/>
    <lineage>
        <taxon>Bacteria</taxon>
        <taxon>Pseudomonadati</taxon>
        <taxon>Pseudomonadota</taxon>
        <taxon>Gammaproteobacteria</taxon>
        <taxon>Oceanospirillales</taxon>
        <taxon>Oceanospirillaceae</taxon>
        <taxon>Marinomonas</taxon>
    </lineage>
</organism>
<dbReference type="EMBL" id="FLOC01000019">
    <property type="protein sequence ID" value="SBS34886.1"/>
    <property type="molecule type" value="Genomic_DNA"/>
</dbReference>
<name>A0A1A8TQ28_9GAMM</name>